<proteinExistence type="predicted"/>
<dbReference type="AlphaFoldDB" id="A0AA97I618"/>
<dbReference type="InterPro" id="IPR036237">
    <property type="entry name" value="Xyl_isomerase-like_sf"/>
</dbReference>
<dbReference type="EMBL" id="CP118157">
    <property type="protein sequence ID" value="WOF23339.1"/>
    <property type="molecule type" value="Genomic_DNA"/>
</dbReference>
<dbReference type="SUPFAM" id="SSF51658">
    <property type="entry name" value="Xylose isomerase-like"/>
    <property type="match status" value="1"/>
</dbReference>
<evidence type="ECO:0000313" key="4">
    <source>
        <dbReference type="Proteomes" id="UP001305498"/>
    </source>
</evidence>
<dbReference type="RefSeq" id="WP_317139810.1">
    <property type="nucleotide sequence ID" value="NZ_CP118157.1"/>
</dbReference>
<reference evidence="3 4" key="1">
    <citation type="submission" date="2023-02" db="EMBL/GenBank/DDBJ databases">
        <title>Microbacterium betulae sp. nov., isolated from birch wood.</title>
        <authorList>
            <person name="Pasciak M."/>
            <person name="Pawlik K.J."/>
            <person name="Martynowski D."/>
            <person name="Laczmanski L."/>
            <person name="Ciekot J."/>
            <person name="Szponar B."/>
            <person name="Wojcik-Fatla A."/>
            <person name="Mackiewicz B."/>
            <person name="Farian E."/>
            <person name="Cholewa G."/>
            <person name="Cholewa A."/>
            <person name="Dutkiewicz J."/>
        </authorList>
    </citation>
    <scope>NUCLEOTIDE SEQUENCE [LARGE SCALE GENOMIC DNA]</scope>
    <source>
        <strain evidence="3 4">AB</strain>
    </source>
</reference>
<dbReference type="KEGG" id="mbet:N8K70_01310"/>
<feature type="domain" description="Xylose isomerase-like TIM barrel" evidence="2">
    <location>
        <begin position="70"/>
        <end position="214"/>
    </location>
</feature>
<sequence>MTETSPLSIQLYTVRDALAADLPGTLRRLADTGFRQVEPWGFAARAGAYDEGLRAAALAAPSGHAPLVGADLDATFDAAARLGIGTVIDPHIPEERWADREGVAAIAAELGAAAERAADRGLRVGYHNHAFELERRIGGVAALEVLADALPERVVLEVDTYWAEVGGEPAPALLRRLGERVAFLHVKDGPRTKDDREQVAVGRGDLPIAEILAAAPDALPVVELDDFDGDVFGAVADSLRFLQGLSA</sequence>
<keyword evidence="1" id="KW-0119">Carbohydrate metabolism</keyword>
<gene>
    <name evidence="3" type="ORF">N8K70_01310</name>
</gene>
<dbReference type="GO" id="GO:0016853">
    <property type="term" value="F:isomerase activity"/>
    <property type="evidence" value="ECO:0007669"/>
    <property type="project" value="UniProtKB-KW"/>
</dbReference>
<dbReference type="PANTHER" id="PTHR12110">
    <property type="entry name" value="HYDROXYPYRUVATE ISOMERASE"/>
    <property type="match status" value="1"/>
</dbReference>
<dbReference type="Gene3D" id="3.20.20.150">
    <property type="entry name" value="Divalent-metal-dependent TIM barrel enzymes"/>
    <property type="match status" value="1"/>
</dbReference>
<dbReference type="InterPro" id="IPR050312">
    <property type="entry name" value="IolE/XylAMocC-like"/>
</dbReference>
<dbReference type="PANTHER" id="PTHR12110:SF41">
    <property type="entry name" value="INOSOSE DEHYDRATASE"/>
    <property type="match status" value="1"/>
</dbReference>
<organism evidence="3 4">
    <name type="scientific">Microbacterium betulae</name>
    <dbReference type="NCBI Taxonomy" id="2981139"/>
    <lineage>
        <taxon>Bacteria</taxon>
        <taxon>Bacillati</taxon>
        <taxon>Actinomycetota</taxon>
        <taxon>Actinomycetes</taxon>
        <taxon>Micrococcales</taxon>
        <taxon>Microbacteriaceae</taxon>
        <taxon>Microbacterium</taxon>
    </lineage>
</organism>
<keyword evidence="4" id="KW-1185">Reference proteome</keyword>
<accession>A0AA97I618</accession>
<dbReference type="InterPro" id="IPR013022">
    <property type="entry name" value="Xyl_isomerase-like_TIM-brl"/>
</dbReference>
<evidence type="ECO:0000256" key="1">
    <source>
        <dbReference type="ARBA" id="ARBA00023277"/>
    </source>
</evidence>
<keyword evidence="3" id="KW-0413">Isomerase</keyword>
<dbReference type="Pfam" id="PF01261">
    <property type="entry name" value="AP_endonuc_2"/>
    <property type="match status" value="1"/>
</dbReference>
<evidence type="ECO:0000313" key="3">
    <source>
        <dbReference type="EMBL" id="WOF23339.1"/>
    </source>
</evidence>
<evidence type="ECO:0000259" key="2">
    <source>
        <dbReference type="Pfam" id="PF01261"/>
    </source>
</evidence>
<protein>
    <submittedName>
        <fullName evidence="3">Sugar phosphate isomerase/epimerase</fullName>
    </submittedName>
</protein>
<dbReference type="Proteomes" id="UP001305498">
    <property type="component" value="Chromosome"/>
</dbReference>
<name>A0AA97I618_9MICO</name>